<dbReference type="EMBL" id="CAJGYO010000003">
    <property type="protein sequence ID" value="CAD6218185.1"/>
    <property type="molecule type" value="Genomic_DNA"/>
</dbReference>
<name>A0A811N4K4_9POAL</name>
<keyword evidence="1" id="KW-1133">Transmembrane helix</keyword>
<protein>
    <submittedName>
        <fullName evidence="2">Uncharacterized protein</fullName>
    </submittedName>
</protein>
<dbReference type="Proteomes" id="UP000604825">
    <property type="component" value="Unassembled WGS sequence"/>
</dbReference>
<keyword evidence="1" id="KW-0812">Transmembrane</keyword>
<sequence>MKSAGIEGFAMKGAGSEIVNGPFGNELRPRGPICAEASALDADFVATKTASRRHLIFIIIVVNPLLCYSRMLVSPALNFVFCYSLSI</sequence>
<accession>A0A811N4K4</accession>
<organism evidence="2 3">
    <name type="scientific">Miscanthus lutarioriparius</name>
    <dbReference type="NCBI Taxonomy" id="422564"/>
    <lineage>
        <taxon>Eukaryota</taxon>
        <taxon>Viridiplantae</taxon>
        <taxon>Streptophyta</taxon>
        <taxon>Embryophyta</taxon>
        <taxon>Tracheophyta</taxon>
        <taxon>Spermatophyta</taxon>
        <taxon>Magnoliopsida</taxon>
        <taxon>Liliopsida</taxon>
        <taxon>Poales</taxon>
        <taxon>Poaceae</taxon>
        <taxon>PACMAD clade</taxon>
        <taxon>Panicoideae</taxon>
        <taxon>Andropogonodae</taxon>
        <taxon>Andropogoneae</taxon>
        <taxon>Saccharinae</taxon>
        <taxon>Miscanthus</taxon>
    </lineage>
</organism>
<keyword evidence="3" id="KW-1185">Reference proteome</keyword>
<proteinExistence type="predicted"/>
<reference evidence="2" key="1">
    <citation type="submission" date="2020-10" db="EMBL/GenBank/DDBJ databases">
        <authorList>
            <person name="Han B."/>
            <person name="Lu T."/>
            <person name="Zhao Q."/>
            <person name="Huang X."/>
            <person name="Zhao Y."/>
        </authorList>
    </citation>
    <scope>NUCLEOTIDE SEQUENCE</scope>
</reference>
<dbReference type="AlphaFoldDB" id="A0A811N4K4"/>
<evidence type="ECO:0000313" key="3">
    <source>
        <dbReference type="Proteomes" id="UP000604825"/>
    </source>
</evidence>
<gene>
    <name evidence="2" type="ORF">NCGR_LOCUS12105</name>
</gene>
<comment type="caution">
    <text evidence="2">The sequence shown here is derived from an EMBL/GenBank/DDBJ whole genome shotgun (WGS) entry which is preliminary data.</text>
</comment>
<keyword evidence="1" id="KW-0472">Membrane</keyword>
<feature type="transmembrane region" description="Helical" evidence="1">
    <location>
        <begin position="55"/>
        <end position="73"/>
    </location>
</feature>
<evidence type="ECO:0000256" key="1">
    <source>
        <dbReference type="SAM" id="Phobius"/>
    </source>
</evidence>
<evidence type="ECO:0000313" key="2">
    <source>
        <dbReference type="EMBL" id="CAD6218185.1"/>
    </source>
</evidence>